<organism evidence="1 2">
    <name type="scientific">Sinorhizobium phage phiM7</name>
    <dbReference type="NCBI Taxonomy" id="1647403"/>
    <lineage>
        <taxon>Viruses</taxon>
        <taxon>Duplodnaviria</taxon>
        <taxon>Heunggongvirae</taxon>
        <taxon>Uroviricota</taxon>
        <taxon>Caudoviricetes</taxon>
        <taxon>Emdodecavirus</taxon>
        <taxon>Emdodecavirus M7</taxon>
    </lineage>
</organism>
<reference evidence="1 2" key="1">
    <citation type="submission" date="2015-04" db="EMBL/GenBank/DDBJ databases">
        <authorList>
            <person name="Schouten J.T."/>
            <person name="Crockett J.T."/>
            <person name="Hodson T.S."/>
            <person name="Hyde J.R."/>
            <person name="Smith T.A."/>
            <person name="Merrill B.D."/>
            <person name="Crook M.B."/>
            <person name="Griffitts J.S."/>
            <person name="Burnett S.H."/>
            <person name="Grose J.H."/>
            <person name="Breakwell D.P."/>
        </authorList>
    </citation>
    <scope>NUCLEOTIDE SEQUENCE [LARGE SCALE GENOMIC DNA]</scope>
</reference>
<dbReference type="Proteomes" id="UP000221947">
    <property type="component" value="Segment"/>
</dbReference>
<sequence>MKDFTESLNRTIAAQKKYGKMFCVYCESGTEPNCYCRPVALDLYKLRINSTYEPIDPVFFTKKTPPFEGRGLISSVRTFWIREGW</sequence>
<name>A0A0F6WBK9_9CAUD</name>
<evidence type="ECO:0000313" key="2">
    <source>
        <dbReference type="Proteomes" id="UP000221947"/>
    </source>
</evidence>
<gene>
    <name evidence="1" type="ORF">PHIM7_47</name>
</gene>
<protein>
    <submittedName>
        <fullName evidence="1">Uncharacterized protein</fullName>
    </submittedName>
</protein>
<proteinExistence type="predicted"/>
<accession>A0A0F6WBK9</accession>
<dbReference type="EMBL" id="KR052480">
    <property type="protein sequence ID" value="AKF12595.1"/>
    <property type="molecule type" value="Genomic_DNA"/>
</dbReference>
<keyword evidence="2" id="KW-1185">Reference proteome</keyword>
<evidence type="ECO:0000313" key="1">
    <source>
        <dbReference type="EMBL" id="AKF12595.1"/>
    </source>
</evidence>